<sequence length="95" mass="10594">MAVVVKYVVVRDGEEKMSFVSKKEADAYDKMLDLAECLTDYLESSPVLLEGGLREELALWLAEHKDELSGILRSGRLPDVTENLPVSVEKKVKVA</sequence>
<dbReference type="Proteomes" id="UP000078225">
    <property type="component" value="Unassembled WGS sequence"/>
</dbReference>
<dbReference type="Gene3D" id="1.10.10.710">
    <property type="entry name" value="PSPTO_1197 like"/>
    <property type="match status" value="1"/>
</dbReference>
<dbReference type="EMBL" id="LYRP01000001">
    <property type="protein sequence ID" value="OAT79212.1"/>
    <property type="molecule type" value="Genomic_DNA"/>
</dbReference>
<dbReference type="InterPro" id="IPR009813">
    <property type="entry name" value="Uncharacterised_YebG"/>
</dbReference>
<gene>
    <name evidence="1" type="ORF">A9B99_02160</name>
</gene>
<proteinExistence type="predicted"/>
<protein>
    <submittedName>
        <fullName evidence="1">Damage-inducible protein YebG</fullName>
    </submittedName>
</protein>
<dbReference type="InterPro" id="IPR038627">
    <property type="entry name" value="YebG-like_sf"/>
</dbReference>
<dbReference type="Pfam" id="PF07130">
    <property type="entry name" value="YebG"/>
    <property type="match status" value="1"/>
</dbReference>
<keyword evidence="2" id="KW-1185">Reference proteome</keyword>
<comment type="caution">
    <text evidence="1">The sequence shown here is derived from an EMBL/GenBank/DDBJ whole genome shotgun (WGS) entry which is preliminary data.</text>
</comment>
<name>A0A1B7LA49_9ENTR</name>
<evidence type="ECO:0000313" key="1">
    <source>
        <dbReference type="EMBL" id="OAT79212.1"/>
    </source>
</evidence>
<dbReference type="OrthoDB" id="6415307at2"/>
<evidence type="ECO:0000313" key="2">
    <source>
        <dbReference type="Proteomes" id="UP000078225"/>
    </source>
</evidence>
<dbReference type="STRING" id="1691903.A9B99_02160"/>
<dbReference type="RefSeq" id="WP_064595465.1">
    <property type="nucleotide sequence ID" value="NZ_CP134782.1"/>
</dbReference>
<accession>A0A1B7LA49</accession>
<dbReference type="AlphaFoldDB" id="A0A1B7LA49"/>
<organism evidence="1 2">
    <name type="scientific">Mangrovibacter phragmitis</name>
    <dbReference type="NCBI Taxonomy" id="1691903"/>
    <lineage>
        <taxon>Bacteria</taxon>
        <taxon>Pseudomonadati</taxon>
        <taxon>Pseudomonadota</taxon>
        <taxon>Gammaproteobacteria</taxon>
        <taxon>Enterobacterales</taxon>
        <taxon>Enterobacteriaceae</taxon>
        <taxon>Mangrovibacter</taxon>
    </lineage>
</organism>
<reference evidence="2" key="1">
    <citation type="submission" date="2016-05" db="EMBL/GenBank/DDBJ databases">
        <authorList>
            <person name="Behera P."/>
            <person name="Vaishampayan P."/>
            <person name="Singh N."/>
            <person name="Raina V."/>
            <person name="Suar M."/>
            <person name="Pattnaik A."/>
            <person name="Rastogi G."/>
        </authorList>
    </citation>
    <scope>NUCLEOTIDE SEQUENCE [LARGE SCALE GENOMIC DNA]</scope>
    <source>
        <strain evidence="2">MP23</strain>
    </source>
</reference>